<keyword evidence="4" id="KW-1185">Reference proteome</keyword>
<dbReference type="InterPro" id="IPR022559">
    <property type="entry name" value="SUP-1-like"/>
</dbReference>
<accession>A0AA39IAY0</accession>
<name>A0AA39IAY0_9BILA</name>
<comment type="caution">
    <text evidence="3">The sequence shown here is derived from an EMBL/GenBank/DDBJ whole genome shotgun (WGS) entry which is preliminary data.</text>
</comment>
<organism evidence="3 4">
    <name type="scientific">Steinernema hermaphroditum</name>
    <dbReference type="NCBI Taxonomy" id="289476"/>
    <lineage>
        <taxon>Eukaryota</taxon>
        <taxon>Metazoa</taxon>
        <taxon>Ecdysozoa</taxon>
        <taxon>Nematoda</taxon>
        <taxon>Chromadorea</taxon>
        <taxon>Rhabditida</taxon>
        <taxon>Tylenchina</taxon>
        <taxon>Panagrolaimomorpha</taxon>
        <taxon>Strongyloidoidea</taxon>
        <taxon>Steinernematidae</taxon>
        <taxon>Steinernema</taxon>
    </lineage>
</organism>
<keyword evidence="1" id="KW-0472">Membrane</keyword>
<dbReference type="PANTHER" id="PTHR34149:SF5">
    <property type="entry name" value="TRANSMEMBRANE PROTEIN"/>
    <property type="match status" value="1"/>
</dbReference>
<keyword evidence="1" id="KW-0812">Transmembrane</keyword>
<dbReference type="Pfam" id="PF10853">
    <property type="entry name" value="DUF2650"/>
    <property type="match status" value="1"/>
</dbReference>
<sequence length="355" mass="40302">MRRSLLSFALAFFVGSATAVWDEPTPVSHLTRKPVTWGDKNYGQWCRNYETNVHRQCPEASFAHWYTCCGPDRTECCFGIQPWVYVIAGAILAVAFITTIFYTLLQMNLVFPQQKEKHADTAHLIPSIPSSMNRFGIAFLFTFFVSALSCWSLPEGYQCIDHLQNKPSDYGIVDEDEPILLHMVNKDCGNKPACICVKANQLFVTEEFDEICYPYASICAALSRYSDAPFPEDGGHFNDSPLTYYIDIPTTFNASKTEHHVLKLRKAGLIEYQEVTKADWAKNVWAAQKNKPKSYKHYTLAVQLGPLITTTGYVEGEKKPRTIVRMWQPTSSKLCSEAIKVNNLLEGHFYMDPMV</sequence>
<reference evidence="3" key="1">
    <citation type="submission" date="2023-06" db="EMBL/GenBank/DDBJ databases">
        <title>Genomic analysis of the entomopathogenic nematode Steinernema hermaphroditum.</title>
        <authorList>
            <person name="Schwarz E.M."/>
            <person name="Heppert J.K."/>
            <person name="Baniya A."/>
            <person name="Schwartz H.T."/>
            <person name="Tan C.-H."/>
            <person name="Antoshechkin I."/>
            <person name="Sternberg P.W."/>
            <person name="Goodrich-Blair H."/>
            <person name="Dillman A.R."/>
        </authorList>
    </citation>
    <scope>NUCLEOTIDE SEQUENCE</scope>
    <source>
        <strain evidence="3">PS9179</strain>
        <tissue evidence="3">Whole animal</tissue>
    </source>
</reference>
<dbReference type="PANTHER" id="PTHR34149">
    <property type="entry name" value="PROTEIN CBG11905-RELATED"/>
    <property type="match status" value="1"/>
</dbReference>
<evidence type="ECO:0000256" key="1">
    <source>
        <dbReference type="SAM" id="Phobius"/>
    </source>
</evidence>
<feature type="signal peptide" evidence="2">
    <location>
        <begin position="1"/>
        <end position="19"/>
    </location>
</feature>
<evidence type="ECO:0000313" key="3">
    <source>
        <dbReference type="EMBL" id="KAK0420285.1"/>
    </source>
</evidence>
<dbReference type="EMBL" id="JAUCMV010000002">
    <property type="protein sequence ID" value="KAK0420285.1"/>
    <property type="molecule type" value="Genomic_DNA"/>
</dbReference>
<evidence type="ECO:0000313" key="4">
    <source>
        <dbReference type="Proteomes" id="UP001175271"/>
    </source>
</evidence>
<proteinExistence type="predicted"/>
<gene>
    <name evidence="3" type="ORF">QR680_014600</name>
</gene>
<keyword evidence="2" id="KW-0732">Signal</keyword>
<dbReference type="Proteomes" id="UP001175271">
    <property type="component" value="Unassembled WGS sequence"/>
</dbReference>
<feature type="chain" id="PRO_5041468424" evidence="2">
    <location>
        <begin position="20"/>
        <end position="355"/>
    </location>
</feature>
<protein>
    <submittedName>
        <fullName evidence="3">Uncharacterized protein</fullName>
    </submittedName>
</protein>
<feature type="transmembrane region" description="Helical" evidence="1">
    <location>
        <begin position="83"/>
        <end position="105"/>
    </location>
</feature>
<evidence type="ECO:0000256" key="2">
    <source>
        <dbReference type="SAM" id="SignalP"/>
    </source>
</evidence>
<keyword evidence="1" id="KW-1133">Transmembrane helix</keyword>
<dbReference type="AlphaFoldDB" id="A0AA39IAY0"/>